<accession>A0A8B8NEY5</accession>
<dbReference type="PROSITE" id="PS50089">
    <property type="entry name" value="ZF_RING_2"/>
    <property type="match status" value="1"/>
</dbReference>
<evidence type="ECO:0000256" key="3">
    <source>
        <dbReference type="ARBA" id="ARBA00022833"/>
    </source>
</evidence>
<dbReference type="GO" id="GO:0008270">
    <property type="term" value="F:zinc ion binding"/>
    <property type="evidence" value="ECO:0007669"/>
    <property type="project" value="UniProtKB-KW"/>
</dbReference>
<keyword evidence="3" id="KW-0862">Zinc</keyword>
<keyword evidence="1" id="KW-0479">Metal-binding</keyword>
<reference evidence="8" key="1">
    <citation type="submission" date="2025-08" db="UniProtKB">
        <authorList>
            <consortium name="RefSeq"/>
        </authorList>
    </citation>
    <scope>IDENTIFICATION</scope>
    <source>
        <tissue evidence="8">Leaf</tissue>
    </source>
</reference>
<feature type="region of interest" description="Disordered" evidence="5">
    <location>
        <begin position="127"/>
        <end position="205"/>
    </location>
</feature>
<dbReference type="InterPro" id="IPR044807">
    <property type="entry name" value="DRIP1-like"/>
</dbReference>
<dbReference type="Proteomes" id="UP000827889">
    <property type="component" value="Chromosome 6"/>
</dbReference>
<dbReference type="RefSeq" id="XP_030521022.1">
    <property type="nucleotide sequence ID" value="XM_030665162.2"/>
</dbReference>
<dbReference type="InterPro" id="IPR013083">
    <property type="entry name" value="Znf_RING/FYVE/PHD"/>
</dbReference>
<dbReference type="SMART" id="SM00184">
    <property type="entry name" value="RING"/>
    <property type="match status" value="1"/>
</dbReference>
<dbReference type="SUPFAM" id="SSF57850">
    <property type="entry name" value="RING/U-box"/>
    <property type="match status" value="1"/>
</dbReference>
<proteinExistence type="predicted"/>
<dbReference type="OrthoDB" id="1305878at2759"/>
<dbReference type="AlphaFoldDB" id="A0A8B8NEY5"/>
<evidence type="ECO:0000313" key="8">
    <source>
        <dbReference type="RefSeq" id="XP_030521022.1"/>
    </source>
</evidence>
<gene>
    <name evidence="8" type="primary">LOC115734402</name>
</gene>
<dbReference type="InterPro" id="IPR001841">
    <property type="entry name" value="Znf_RING"/>
</dbReference>
<dbReference type="Gene3D" id="3.30.40.10">
    <property type="entry name" value="Zinc/RING finger domain, C3HC4 (zinc finger)"/>
    <property type="match status" value="1"/>
</dbReference>
<evidence type="ECO:0000256" key="1">
    <source>
        <dbReference type="ARBA" id="ARBA00022723"/>
    </source>
</evidence>
<dbReference type="PANTHER" id="PTHR46293:SF1">
    <property type="entry name" value="OS03G0632800 PROTEIN"/>
    <property type="match status" value="1"/>
</dbReference>
<feature type="compositionally biased region" description="Polar residues" evidence="5">
    <location>
        <begin position="167"/>
        <end position="177"/>
    </location>
</feature>
<dbReference type="KEGG" id="rarg:115734402"/>
<dbReference type="PANTHER" id="PTHR46293">
    <property type="entry name" value="E3 UBIQUITIN PROTEIN LIGASE DRIP1"/>
    <property type="match status" value="1"/>
</dbReference>
<organism evidence="7 8">
    <name type="scientific">Rhodamnia argentea</name>
    <dbReference type="NCBI Taxonomy" id="178133"/>
    <lineage>
        <taxon>Eukaryota</taxon>
        <taxon>Viridiplantae</taxon>
        <taxon>Streptophyta</taxon>
        <taxon>Embryophyta</taxon>
        <taxon>Tracheophyta</taxon>
        <taxon>Spermatophyta</taxon>
        <taxon>Magnoliopsida</taxon>
        <taxon>eudicotyledons</taxon>
        <taxon>Gunneridae</taxon>
        <taxon>Pentapetalae</taxon>
        <taxon>rosids</taxon>
        <taxon>malvids</taxon>
        <taxon>Myrtales</taxon>
        <taxon>Myrtaceae</taxon>
        <taxon>Myrtoideae</taxon>
        <taxon>Myrteae</taxon>
        <taxon>Australasian group</taxon>
        <taxon>Rhodamnia</taxon>
    </lineage>
</organism>
<dbReference type="Gene3D" id="3.10.20.90">
    <property type="entry name" value="Phosphatidylinositol 3-kinase Catalytic Subunit, Chain A, domain 1"/>
    <property type="match status" value="1"/>
</dbReference>
<dbReference type="PROSITE" id="PS00518">
    <property type="entry name" value="ZF_RING_1"/>
    <property type="match status" value="1"/>
</dbReference>
<protein>
    <submittedName>
        <fullName evidence="8">E3 ubiquitin protein ligase DRIP1-like</fullName>
    </submittedName>
</protein>
<dbReference type="GeneID" id="115734402"/>
<dbReference type="InterPro" id="IPR017907">
    <property type="entry name" value="Znf_RING_CS"/>
</dbReference>
<evidence type="ECO:0000256" key="5">
    <source>
        <dbReference type="SAM" id="MobiDB-lite"/>
    </source>
</evidence>
<evidence type="ECO:0000259" key="6">
    <source>
        <dbReference type="PROSITE" id="PS50089"/>
    </source>
</evidence>
<feature type="domain" description="RING-type" evidence="6">
    <location>
        <begin position="19"/>
        <end position="60"/>
    </location>
</feature>
<dbReference type="GO" id="GO:0004842">
    <property type="term" value="F:ubiquitin-protein transferase activity"/>
    <property type="evidence" value="ECO:0007669"/>
    <property type="project" value="InterPro"/>
</dbReference>
<feature type="compositionally biased region" description="Basic and acidic residues" evidence="5">
    <location>
        <begin position="246"/>
        <end position="259"/>
    </location>
</feature>
<feature type="compositionally biased region" description="Low complexity" evidence="5">
    <location>
        <begin position="138"/>
        <end position="149"/>
    </location>
</feature>
<keyword evidence="7" id="KW-1185">Reference proteome</keyword>
<evidence type="ECO:0000256" key="2">
    <source>
        <dbReference type="ARBA" id="ARBA00022771"/>
    </source>
</evidence>
<dbReference type="Pfam" id="PF13923">
    <property type="entry name" value="zf-C3HC4_2"/>
    <property type="match status" value="1"/>
</dbReference>
<feature type="region of interest" description="Disordered" evidence="5">
    <location>
        <begin position="224"/>
        <end position="259"/>
    </location>
</feature>
<sequence>MVGQAVKVKRETIKACMTCPLCNKLLKEATTISLCLHTFCRKCIYEKLSDDEVDCCPVCNIDLGCLPVEKLRPDHNLQDIRAKVFPLKRRKVKAAEIIPPVPPPTKRKERSLSSLVVSAPKVSIQSGLTGRRTKSVARRATSSRASSFAYEEPNKKEEDSMGDCAMRSSSPDSSNKTNKGKESSPDKPYDRKKPAEDTKDGFQQMEGKFDLWTPLNCLVEAANRTKSSKSNSHGLSLPKLESLSALDREPHVPEKKAKEELPDIPKSGLYMPKSKTKEHGLKTKFQDDKKGMPLSGPIKRKRVRATGQKKAAASEELSTSAQQLLDASSGKHDRRNHPIWFSLVASEDLKGEASLPQISSCYLRIKDGNVPVSIIQKYLVKKLQLTSEAEVEILCRGQPVLPTLHLNNLVDLWFRTAASPKRVTASIGTSAKEFVMVLSYCRKIQAS</sequence>
<feature type="compositionally biased region" description="Basic and acidic residues" evidence="5">
    <location>
        <begin position="179"/>
        <end position="200"/>
    </location>
</feature>
<feature type="compositionally biased region" description="Polar residues" evidence="5">
    <location>
        <begin position="224"/>
        <end position="234"/>
    </location>
</feature>
<evidence type="ECO:0000313" key="7">
    <source>
        <dbReference type="Proteomes" id="UP000827889"/>
    </source>
</evidence>
<dbReference type="CDD" id="cd16525">
    <property type="entry name" value="RING-HC_PCGF"/>
    <property type="match status" value="1"/>
</dbReference>
<evidence type="ECO:0000256" key="4">
    <source>
        <dbReference type="PROSITE-ProRule" id="PRU00175"/>
    </source>
</evidence>
<name>A0A8B8NEY5_9MYRT</name>
<keyword evidence="2 4" id="KW-0863">Zinc-finger</keyword>